<dbReference type="InterPro" id="IPR009060">
    <property type="entry name" value="UBA-like_sf"/>
</dbReference>
<feature type="region of interest" description="Disordered" evidence="1">
    <location>
        <begin position="701"/>
        <end position="751"/>
    </location>
</feature>
<feature type="compositionally biased region" description="Polar residues" evidence="1">
    <location>
        <begin position="909"/>
        <end position="920"/>
    </location>
</feature>
<feature type="compositionally biased region" description="Low complexity" evidence="1">
    <location>
        <begin position="921"/>
        <end position="940"/>
    </location>
</feature>
<proteinExistence type="predicted"/>
<feature type="region of interest" description="Disordered" evidence="1">
    <location>
        <begin position="1086"/>
        <end position="1137"/>
    </location>
</feature>
<feature type="compositionally biased region" description="Basic and acidic residues" evidence="1">
    <location>
        <begin position="38"/>
        <end position="54"/>
    </location>
</feature>
<dbReference type="AlphaFoldDB" id="A0A183AFY3"/>
<accession>A0A183AFY3</accession>
<feature type="compositionally biased region" description="Low complexity" evidence="1">
    <location>
        <begin position="986"/>
        <end position="998"/>
    </location>
</feature>
<protein>
    <submittedName>
        <fullName evidence="2">UBA domain-containing protein</fullName>
    </submittedName>
</protein>
<feature type="region of interest" description="Disordered" evidence="1">
    <location>
        <begin position="899"/>
        <end position="940"/>
    </location>
</feature>
<evidence type="ECO:0000256" key="1">
    <source>
        <dbReference type="SAM" id="MobiDB-lite"/>
    </source>
</evidence>
<sequence>LRPVRGIITRNLGQSMVEITDLTDASVHRRHIDQIHFRNERTVSASEPHDKKDNPNNSELPESDTTVPQCHSVEHEVAVEPAESEASTNATLRRSQQKASQIDEALLREESCGDRVTSTHAPPYSFQRVVAIMAQSEDSLWTSNFGLWNNPSSDTNVGDIWNGGVPLATGNTINSFQKMNGLTPFIGKDVDKPTDGIKLPDAVDIPPVAVAPVDCGPSVTARSDSTSDNNSVKNNGSSEDSVKTSAFSTEQLCDHLINSNEGWGKRPVDQSTPWDASDVARPGADQLGRSGITTPTPGSCSTSTLVGNFRVAPQVQRHESNVWTSEPPTGTGIWEMHYENNGARSTLWPASTSASSVPATPSTQPNPLILMNNMRTVPQNGTLFPRSGTYRNWDASEKVWNNGGTTPASVPGRPVLGGTRNTTIATHNTIDEGNWNSESNFCMFSNSSNFEASGNCNSWDPVPGNNTGVQWSTAISTGSSNFSVPPFGPPNSDDLRRQLPISTCNPSNNDRMLIHPFSNTYRADLVKYLMSQGFKKEDVQAALIDSNMEPERALHELRERYNPSRSFGVMNQPLKSNFHGAAGNLSQFSGNSTFPGSAGSLVGGGVQIPNSNNFNRNKLIGPSVTSASTQLMSLSPHPNPQLIRQQLTQQVRSALNLSVPTPLAGPLGNATSAGVSAGNSLLGQPPPPLLNASNLLSAHAPGMNQPIAANPTNSFAPSQNRTGSNHATFPNNTPPNLHNGGGPATQSKRHARQAAIFSAIQELQKKRRTIELQVCMYKNNPTMSSQPQCAEMVAELQSQLQQIDAQLRAKMAQLNLASAQDSSVSAIRGQSANNPVEGVSIANQTRVPQDQLVQQLMEMQLKPGRLGSPETADSDFPTIGTWTPHTKANTEHQDKVMFQDSVGPKPITGTRNAAGTSESPNNNTNQNWTGGWSSNGNALNTNVNNVRSGLGNLSNWQLGPRAFSSNLDGSVTGNKTEPQQQPQPPSQNQQPGSQNSGQWLLIHSAPGHHQGNMDLNQLHMLLSQFGLTNFHLLNSFTGLVLVRIQSTELSLRLMYNLADRFTVEAISEPEALTHLQQLNVRLRPENRTSGQFSPLGEMGSLPTGTAPSGSKWVPSDPPSASGFNTVPINSRKPSTHNTRLGVMVSGIH</sequence>
<dbReference type="SUPFAM" id="SSF46934">
    <property type="entry name" value="UBA-like"/>
    <property type="match status" value="1"/>
</dbReference>
<name>A0A183AFY3_9TREM</name>
<evidence type="ECO:0000313" key="2">
    <source>
        <dbReference type="WBParaSite" id="ECPE_0000588101-mRNA-1"/>
    </source>
</evidence>
<feature type="region of interest" description="Disordered" evidence="1">
    <location>
        <begin position="78"/>
        <end position="97"/>
    </location>
</feature>
<dbReference type="WBParaSite" id="ECPE_0000588101-mRNA-1">
    <property type="protein sequence ID" value="ECPE_0000588101-mRNA-1"/>
    <property type="gene ID" value="ECPE_0000588101"/>
</dbReference>
<feature type="compositionally biased region" description="Polar residues" evidence="1">
    <location>
        <begin position="1121"/>
        <end position="1137"/>
    </location>
</feature>
<feature type="region of interest" description="Disordered" evidence="1">
    <location>
        <begin position="38"/>
        <end position="68"/>
    </location>
</feature>
<feature type="region of interest" description="Disordered" evidence="1">
    <location>
        <begin position="961"/>
        <end position="999"/>
    </location>
</feature>
<feature type="compositionally biased region" description="Polar residues" evidence="1">
    <location>
        <begin position="55"/>
        <end position="68"/>
    </location>
</feature>
<feature type="compositionally biased region" description="Polar residues" evidence="1">
    <location>
        <begin position="220"/>
        <end position="245"/>
    </location>
</feature>
<organism evidence="2">
    <name type="scientific">Echinostoma caproni</name>
    <dbReference type="NCBI Taxonomy" id="27848"/>
    <lineage>
        <taxon>Eukaryota</taxon>
        <taxon>Metazoa</taxon>
        <taxon>Spiralia</taxon>
        <taxon>Lophotrochozoa</taxon>
        <taxon>Platyhelminthes</taxon>
        <taxon>Trematoda</taxon>
        <taxon>Digenea</taxon>
        <taxon>Plagiorchiida</taxon>
        <taxon>Echinostomata</taxon>
        <taxon>Echinostomatoidea</taxon>
        <taxon>Echinostomatidae</taxon>
        <taxon>Echinostoma</taxon>
    </lineage>
</organism>
<feature type="compositionally biased region" description="Polar residues" evidence="1">
    <location>
        <begin position="961"/>
        <end position="977"/>
    </location>
</feature>
<feature type="compositionally biased region" description="Polar residues" evidence="1">
    <location>
        <begin position="88"/>
        <end position="97"/>
    </location>
</feature>
<feature type="compositionally biased region" description="Polar residues" evidence="1">
    <location>
        <begin position="710"/>
        <end position="736"/>
    </location>
</feature>
<feature type="region of interest" description="Disordered" evidence="1">
    <location>
        <begin position="214"/>
        <end position="245"/>
    </location>
</feature>
<reference evidence="2" key="1">
    <citation type="submission" date="2016-06" db="UniProtKB">
        <authorList>
            <consortium name="WormBaseParasite"/>
        </authorList>
    </citation>
    <scope>IDENTIFICATION</scope>
</reference>